<feature type="transmembrane region" description="Helical" evidence="13">
    <location>
        <begin position="311"/>
        <end position="331"/>
    </location>
</feature>
<feature type="binding site" evidence="11">
    <location>
        <position position="224"/>
    </location>
    <ligand>
        <name>Zn(2+)</name>
        <dbReference type="ChEBI" id="CHEBI:29105"/>
        <label>1</label>
    </ligand>
</feature>
<dbReference type="PRINTS" id="PR00138">
    <property type="entry name" value="MATRIXIN"/>
</dbReference>
<dbReference type="OMA" id="RWGIADI"/>
<dbReference type="EMBL" id="CM010724">
    <property type="protein sequence ID" value="RZC80151.1"/>
    <property type="molecule type" value="Genomic_DNA"/>
</dbReference>
<sequence length="359" mass="40193">MTNPKAVASLLQISPFISLLLLAIFAYPILSTKSLQAFDFLQQLDGWHKGQKVESVHELKQYLRKFGYLDVCYNHTKHEHNNEFDDDLESGIKSYQLNYHLKATGKLDAQTVKQMRMPRCGVPDIVNGKTSMRSGKKKHTNGGNSSSLHSVSLYSFFQGSPRWPDSKSYLTYQFSSTVPVTDLKTLKTVSKRAFARWAEVSHFKFSEATDEAADIVIGFYSGDHGDGSSFDGPGGTLAHSFSPTDGRLHFDAEENWSTNPKQDMMDIETVAVHEIGHLLGLEHSSEPKAIMYPIILFGSQKRKLHGDDVQAVIMLMDPALMVPLGCLLILFHQQMEGFISMQKRIGVLIQGRHDGPRNS</sequence>
<keyword evidence="6 11" id="KW-0862">Zinc</keyword>
<dbReference type="CDD" id="cd04278">
    <property type="entry name" value="ZnMc_MMP"/>
    <property type="match status" value="1"/>
</dbReference>
<reference evidence="15 16" key="1">
    <citation type="journal article" date="2018" name="Science">
        <title>The opium poppy genome and morphinan production.</title>
        <authorList>
            <person name="Guo L."/>
            <person name="Winzer T."/>
            <person name="Yang X."/>
            <person name="Li Y."/>
            <person name="Ning Z."/>
            <person name="He Z."/>
            <person name="Teodor R."/>
            <person name="Lu Y."/>
            <person name="Bowser T.A."/>
            <person name="Graham I.A."/>
            <person name="Ye K."/>
        </authorList>
    </citation>
    <scope>NUCLEOTIDE SEQUENCE [LARGE SCALE GENOMIC DNA]</scope>
    <source>
        <strain evidence="16">cv. HN1</strain>
        <tissue evidence="15">Leaves</tissue>
    </source>
</reference>
<proteinExistence type="inferred from homology"/>
<dbReference type="GO" id="GO:0006508">
    <property type="term" value="P:proteolysis"/>
    <property type="evidence" value="ECO:0007669"/>
    <property type="project" value="UniProtKB-KW"/>
</dbReference>
<feature type="binding site" evidence="11">
    <location>
        <position position="273"/>
    </location>
    <ligand>
        <name>Zn(2+)</name>
        <dbReference type="ChEBI" id="CHEBI:29105"/>
        <label>2</label>
        <note>catalytic</note>
    </ligand>
</feature>
<dbReference type="GO" id="GO:0031012">
    <property type="term" value="C:extracellular matrix"/>
    <property type="evidence" value="ECO:0007669"/>
    <property type="project" value="InterPro"/>
</dbReference>
<comment type="cofactor">
    <cofactor evidence="11">
        <name>Zn(2+)</name>
        <dbReference type="ChEBI" id="CHEBI:29105"/>
    </cofactor>
    <text evidence="11">Binds 2 Zn(2+) ions per subunit.</text>
</comment>
<evidence type="ECO:0000256" key="12">
    <source>
        <dbReference type="SAM" id="MobiDB-lite"/>
    </source>
</evidence>
<keyword evidence="13" id="KW-0812">Transmembrane</keyword>
<dbReference type="SUPFAM" id="SSF47090">
    <property type="entry name" value="PGBD-like"/>
    <property type="match status" value="1"/>
</dbReference>
<feature type="binding site" evidence="11">
    <location>
        <position position="254"/>
    </location>
    <ligand>
        <name>Ca(2+)</name>
        <dbReference type="ChEBI" id="CHEBI:29108"/>
        <label>1</label>
    </ligand>
</feature>
<evidence type="ECO:0000256" key="10">
    <source>
        <dbReference type="PIRSR" id="PIRSR621190-1"/>
    </source>
</evidence>
<organism evidence="15 16">
    <name type="scientific">Papaver somniferum</name>
    <name type="common">Opium poppy</name>
    <dbReference type="NCBI Taxonomy" id="3469"/>
    <lineage>
        <taxon>Eukaryota</taxon>
        <taxon>Viridiplantae</taxon>
        <taxon>Streptophyta</taxon>
        <taxon>Embryophyta</taxon>
        <taxon>Tracheophyta</taxon>
        <taxon>Spermatophyta</taxon>
        <taxon>Magnoliopsida</taxon>
        <taxon>Ranunculales</taxon>
        <taxon>Papaveraceae</taxon>
        <taxon>Papaveroideae</taxon>
        <taxon>Papaver</taxon>
    </lineage>
</organism>
<feature type="binding site" evidence="11">
    <location>
        <position position="277"/>
    </location>
    <ligand>
        <name>Zn(2+)</name>
        <dbReference type="ChEBI" id="CHEBI:29105"/>
        <label>2</label>
        <note>catalytic</note>
    </ligand>
</feature>
<evidence type="ECO:0000256" key="3">
    <source>
        <dbReference type="ARBA" id="ARBA00022723"/>
    </source>
</evidence>
<evidence type="ECO:0000256" key="6">
    <source>
        <dbReference type="ARBA" id="ARBA00022833"/>
    </source>
</evidence>
<dbReference type="GO" id="GO:0030198">
    <property type="term" value="P:extracellular matrix organization"/>
    <property type="evidence" value="ECO:0007669"/>
    <property type="project" value="TreeGrafter"/>
</dbReference>
<evidence type="ECO:0000313" key="15">
    <source>
        <dbReference type="EMBL" id="RZC80151.1"/>
    </source>
</evidence>
<evidence type="ECO:0000256" key="8">
    <source>
        <dbReference type="ARBA" id="ARBA00023145"/>
    </source>
</evidence>
<feature type="domain" description="Peptidase metallopeptidase" evidence="14">
    <location>
        <begin position="159"/>
        <end position="318"/>
    </location>
</feature>
<evidence type="ECO:0000256" key="9">
    <source>
        <dbReference type="ARBA" id="ARBA00023180"/>
    </source>
</evidence>
<feature type="binding site" evidence="11">
    <location>
        <position position="251"/>
    </location>
    <ligand>
        <name>Ca(2+)</name>
        <dbReference type="ChEBI" id="CHEBI:29108"/>
        <label>3</label>
    </ligand>
</feature>
<keyword evidence="16" id="KW-1185">Reference proteome</keyword>
<dbReference type="Gene3D" id="3.40.390.10">
    <property type="entry name" value="Collagenase (Catalytic Domain)"/>
    <property type="match status" value="1"/>
</dbReference>
<protein>
    <recommendedName>
        <fullName evidence="14">Peptidase metallopeptidase domain-containing protein</fullName>
    </recommendedName>
</protein>
<dbReference type="PANTHER" id="PTHR10201:SF213">
    <property type="entry name" value="METALLOENDOPROTEINASE 2-MMP-LIKE"/>
    <property type="match status" value="1"/>
</dbReference>
<evidence type="ECO:0000256" key="5">
    <source>
        <dbReference type="ARBA" id="ARBA00022801"/>
    </source>
</evidence>
<dbReference type="FunFam" id="3.40.390.10:FF:000018">
    <property type="entry name" value="Metalloendoproteinase 1"/>
    <property type="match status" value="1"/>
</dbReference>
<dbReference type="SUPFAM" id="SSF55486">
    <property type="entry name" value="Metalloproteases ('zincins'), catalytic domain"/>
    <property type="match status" value="1"/>
</dbReference>
<dbReference type="Proteomes" id="UP000316621">
    <property type="component" value="Chromosome 10"/>
</dbReference>
<dbReference type="InterPro" id="IPR033739">
    <property type="entry name" value="M10A_MMP"/>
</dbReference>
<dbReference type="GO" id="GO:0008270">
    <property type="term" value="F:zinc ion binding"/>
    <property type="evidence" value="ECO:0007669"/>
    <property type="project" value="InterPro"/>
</dbReference>
<dbReference type="Pfam" id="PF00413">
    <property type="entry name" value="Peptidase_M10"/>
    <property type="match status" value="1"/>
</dbReference>
<dbReference type="SMART" id="SM00235">
    <property type="entry name" value="ZnMc"/>
    <property type="match status" value="1"/>
</dbReference>
<feature type="active site" evidence="10">
    <location>
        <position position="274"/>
    </location>
</feature>
<evidence type="ECO:0000256" key="13">
    <source>
        <dbReference type="SAM" id="Phobius"/>
    </source>
</evidence>
<feature type="binding site" evidence="11">
    <location>
        <position position="239"/>
    </location>
    <ligand>
        <name>Zn(2+)</name>
        <dbReference type="ChEBI" id="CHEBI:29105"/>
        <label>1</label>
    </ligand>
</feature>
<feature type="binding site" description="in inhibited form" evidence="11">
    <location>
        <position position="120"/>
    </location>
    <ligand>
        <name>Zn(2+)</name>
        <dbReference type="ChEBI" id="CHEBI:29105"/>
        <label>2</label>
        <note>catalytic</note>
    </ligand>
</feature>
<keyword evidence="11" id="KW-0106">Calcium</keyword>
<feature type="binding site" evidence="11">
    <location>
        <position position="214"/>
    </location>
    <ligand>
        <name>Ca(2+)</name>
        <dbReference type="ChEBI" id="CHEBI:29108"/>
        <label>2</label>
    </ligand>
</feature>
<evidence type="ECO:0000256" key="7">
    <source>
        <dbReference type="ARBA" id="ARBA00023049"/>
    </source>
</evidence>
<keyword evidence="5" id="KW-0378">Hydrolase</keyword>
<feature type="region of interest" description="Disordered" evidence="12">
    <location>
        <begin position="126"/>
        <end position="145"/>
    </location>
</feature>
<evidence type="ECO:0000256" key="4">
    <source>
        <dbReference type="ARBA" id="ARBA00022729"/>
    </source>
</evidence>
<feature type="binding site" evidence="11">
    <location>
        <position position="249"/>
    </location>
    <ligand>
        <name>Zn(2+)</name>
        <dbReference type="ChEBI" id="CHEBI:29105"/>
        <label>1</label>
    </ligand>
</feature>
<feature type="binding site" evidence="11">
    <location>
        <position position="283"/>
    </location>
    <ligand>
        <name>Zn(2+)</name>
        <dbReference type="ChEBI" id="CHEBI:29105"/>
        <label>2</label>
        <note>catalytic</note>
    </ligand>
</feature>
<dbReference type="GO" id="GO:0030574">
    <property type="term" value="P:collagen catabolic process"/>
    <property type="evidence" value="ECO:0007669"/>
    <property type="project" value="TreeGrafter"/>
</dbReference>
<keyword evidence="8" id="KW-0865">Zymogen</keyword>
<dbReference type="PROSITE" id="PS00546">
    <property type="entry name" value="CYSTEINE_SWITCH"/>
    <property type="match status" value="1"/>
</dbReference>
<feature type="binding site" evidence="11">
    <location>
        <position position="232"/>
    </location>
    <ligand>
        <name>Ca(2+)</name>
        <dbReference type="ChEBI" id="CHEBI:29108"/>
        <label>3</label>
    </ligand>
</feature>
<keyword evidence="4" id="KW-0732">Signal</keyword>
<evidence type="ECO:0000313" key="16">
    <source>
        <dbReference type="Proteomes" id="UP000316621"/>
    </source>
</evidence>
<dbReference type="AlphaFoldDB" id="A0A4Y7L6Z2"/>
<evidence type="ECO:0000256" key="2">
    <source>
        <dbReference type="ARBA" id="ARBA00022670"/>
    </source>
</evidence>
<dbReference type="InterPro" id="IPR002477">
    <property type="entry name" value="Peptidoglycan-bd-like"/>
</dbReference>
<keyword evidence="3 11" id="KW-0479">Metal-binding</keyword>
<dbReference type="Gramene" id="RZC80151">
    <property type="protein sequence ID" value="RZC80151"/>
    <property type="gene ID" value="C5167_042730"/>
</dbReference>
<name>A0A4Y7L6Z2_PAPSO</name>
<dbReference type="PANTHER" id="PTHR10201">
    <property type="entry name" value="MATRIX METALLOPROTEINASE"/>
    <property type="match status" value="1"/>
</dbReference>
<dbReference type="InterPro" id="IPR021158">
    <property type="entry name" value="Pept_M10A_Zn_BS"/>
</dbReference>
<feature type="binding site" evidence="11">
    <location>
        <position position="254"/>
    </location>
    <ligand>
        <name>Ca(2+)</name>
        <dbReference type="ChEBI" id="CHEBI:29108"/>
        <label>3</label>
    </ligand>
</feature>
<dbReference type="InterPro" id="IPR006026">
    <property type="entry name" value="Peptidase_Metallo"/>
</dbReference>
<evidence type="ECO:0000256" key="1">
    <source>
        <dbReference type="ARBA" id="ARBA00009614"/>
    </source>
</evidence>
<evidence type="ECO:0000256" key="11">
    <source>
        <dbReference type="PIRSR" id="PIRSR621190-2"/>
    </source>
</evidence>
<keyword evidence="2" id="KW-0645">Protease</keyword>
<dbReference type="GO" id="GO:0004222">
    <property type="term" value="F:metalloendopeptidase activity"/>
    <property type="evidence" value="ECO:0007669"/>
    <property type="project" value="InterPro"/>
</dbReference>
<feature type="binding site" evidence="11">
    <location>
        <position position="231"/>
    </location>
    <ligand>
        <name>Ca(2+)</name>
        <dbReference type="ChEBI" id="CHEBI:29108"/>
        <label>3</label>
    </ligand>
</feature>
<keyword evidence="7" id="KW-0482">Metalloprotease</keyword>
<dbReference type="InterPro" id="IPR021190">
    <property type="entry name" value="Pept_M10A"/>
</dbReference>
<keyword evidence="13" id="KW-0472">Membrane</keyword>
<evidence type="ECO:0000259" key="14">
    <source>
        <dbReference type="SMART" id="SM00235"/>
    </source>
</evidence>
<dbReference type="InterPro" id="IPR001818">
    <property type="entry name" value="Pept_M10_metallopeptidase"/>
</dbReference>
<dbReference type="InterPro" id="IPR036365">
    <property type="entry name" value="PGBD-like_sf"/>
</dbReference>
<dbReference type="InterPro" id="IPR024079">
    <property type="entry name" value="MetalloPept_cat_dom_sf"/>
</dbReference>
<keyword evidence="9" id="KW-0325">Glycoprotein</keyword>
<dbReference type="Pfam" id="PF01471">
    <property type="entry name" value="PG_binding_1"/>
    <property type="match status" value="1"/>
</dbReference>
<comment type="similarity">
    <text evidence="1">Belongs to the peptidase M10A family. Matrix metalloproteinases (MMPs) subfamily.</text>
</comment>
<feature type="binding site" evidence="11">
    <location>
        <position position="291"/>
    </location>
    <ligand>
        <name>Zn(2+)</name>
        <dbReference type="ChEBI" id="CHEBI:29105"/>
        <label>2</label>
        <note>catalytic</note>
    </ligand>
</feature>
<keyword evidence="13" id="KW-1133">Transmembrane helix</keyword>
<gene>
    <name evidence="15" type="ORF">C5167_042730</name>
</gene>
<comment type="cofactor">
    <cofactor evidence="11">
        <name>Ca(2+)</name>
        <dbReference type="ChEBI" id="CHEBI:29108"/>
    </cofactor>
    <text evidence="11">Can bind about 5 Ca(2+) ions per subunit.</text>
</comment>
<feature type="binding site" evidence="11">
    <location>
        <position position="226"/>
    </location>
    <ligand>
        <name>Zn(2+)</name>
        <dbReference type="ChEBI" id="CHEBI:29105"/>
        <label>1</label>
    </ligand>
</feature>
<accession>A0A4Y7L6Z2</accession>